<organism evidence="2 3">
    <name type="scientific">Gilvirhabdus luticola</name>
    <dbReference type="NCBI Taxonomy" id="3079858"/>
    <lineage>
        <taxon>Bacteria</taxon>
        <taxon>Pseudomonadati</taxon>
        <taxon>Bacteroidota</taxon>
        <taxon>Flavobacteriia</taxon>
        <taxon>Flavobacteriales</taxon>
        <taxon>Flavobacteriaceae</taxon>
        <taxon>Gilvirhabdus</taxon>
    </lineage>
</organism>
<accession>A0ABU3U9R5</accession>
<reference evidence="2 3" key="1">
    <citation type="submission" date="2023-10" db="EMBL/GenBank/DDBJ databases">
        <title>Marimonas sp. nov. isolated from tidal mud flat.</title>
        <authorList>
            <person name="Jaincy N.J."/>
            <person name="Srinivasan S."/>
            <person name="Lee S.-S."/>
        </authorList>
    </citation>
    <scope>NUCLEOTIDE SEQUENCE [LARGE SCALE GENOMIC DNA]</scope>
    <source>
        <strain evidence="2 3">MJ-SS3</strain>
    </source>
</reference>
<sequence length="101" mass="11685">MNPIKKTMTLQEQFMLPCLNKNLFGIECLGCGLQRSLILVFQGDFAGAYKMYPAIFTIIILVLFIIFNLFKKFKHDYKIKMGLLYLNIIIIIVSYLIKITA</sequence>
<comment type="caution">
    <text evidence="2">The sequence shown here is derived from an EMBL/GenBank/DDBJ whole genome shotgun (WGS) entry which is preliminary data.</text>
</comment>
<dbReference type="RefSeq" id="WP_316663249.1">
    <property type="nucleotide sequence ID" value="NZ_JAWHTF010000009.1"/>
</dbReference>
<name>A0ABU3U9R5_9FLAO</name>
<keyword evidence="1" id="KW-1133">Transmembrane helix</keyword>
<dbReference type="Proteomes" id="UP001268651">
    <property type="component" value="Unassembled WGS sequence"/>
</dbReference>
<keyword evidence="1" id="KW-0472">Membrane</keyword>
<keyword evidence="1" id="KW-0812">Transmembrane</keyword>
<evidence type="ECO:0000313" key="3">
    <source>
        <dbReference type="Proteomes" id="UP001268651"/>
    </source>
</evidence>
<proteinExistence type="predicted"/>
<dbReference type="Pfam" id="PF10825">
    <property type="entry name" value="DUF2752"/>
    <property type="match status" value="1"/>
</dbReference>
<dbReference type="EMBL" id="JAWHTF010000009">
    <property type="protein sequence ID" value="MDU8887152.1"/>
    <property type="molecule type" value="Genomic_DNA"/>
</dbReference>
<protein>
    <submittedName>
        <fullName evidence="2">DUF2752 domain-containing protein</fullName>
    </submittedName>
</protein>
<evidence type="ECO:0000313" key="2">
    <source>
        <dbReference type="EMBL" id="MDU8887152.1"/>
    </source>
</evidence>
<evidence type="ECO:0000256" key="1">
    <source>
        <dbReference type="SAM" id="Phobius"/>
    </source>
</evidence>
<dbReference type="InterPro" id="IPR021215">
    <property type="entry name" value="DUF2752"/>
</dbReference>
<keyword evidence="3" id="KW-1185">Reference proteome</keyword>
<feature type="transmembrane region" description="Helical" evidence="1">
    <location>
        <begin position="82"/>
        <end position="100"/>
    </location>
</feature>
<gene>
    <name evidence="2" type="ORF">RXV94_13355</name>
</gene>
<feature type="transmembrane region" description="Helical" evidence="1">
    <location>
        <begin position="51"/>
        <end position="70"/>
    </location>
</feature>